<dbReference type="Proteomes" id="UP001056120">
    <property type="component" value="Linkage Group LG14"/>
</dbReference>
<reference evidence="2" key="1">
    <citation type="journal article" date="2022" name="Mol. Ecol. Resour.">
        <title>The genomes of chicory, endive, great burdock and yacon provide insights into Asteraceae palaeo-polyploidization history and plant inulin production.</title>
        <authorList>
            <person name="Fan W."/>
            <person name="Wang S."/>
            <person name="Wang H."/>
            <person name="Wang A."/>
            <person name="Jiang F."/>
            <person name="Liu H."/>
            <person name="Zhao H."/>
            <person name="Xu D."/>
            <person name="Zhang Y."/>
        </authorList>
    </citation>
    <scope>NUCLEOTIDE SEQUENCE [LARGE SCALE GENOMIC DNA]</scope>
    <source>
        <strain evidence="2">cv. Yunnan</strain>
    </source>
</reference>
<evidence type="ECO:0000313" key="2">
    <source>
        <dbReference type="Proteomes" id="UP001056120"/>
    </source>
</evidence>
<reference evidence="1 2" key="2">
    <citation type="journal article" date="2022" name="Mol. Ecol. Resour.">
        <title>The genomes of chicory, endive, great burdock and yacon provide insights into Asteraceae paleo-polyploidization history and plant inulin production.</title>
        <authorList>
            <person name="Fan W."/>
            <person name="Wang S."/>
            <person name="Wang H."/>
            <person name="Wang A."/>
            <person name="Jiang F."/>
            <person name="Liu H."/>
            <person name="Zhao H."/>
            <person name="Xu D."/>
            <person name="Zhang Y."/>
        </authorList>
    </citation>
    <scope>NUCLEOTIDE SEQUENCE [LARGE SCALE GENOMIC DNA]</scope>
    <source>
        <strain evidence="2">cv. Yunnan</strain>
        <tissue evidence="1">Leaves</tissue>
    </source>
</reference>
<dbReference type="EMBL" id="CM042031">
    <property type="protein sequence ID" value="KAI3784795.1"/>
    <property type="molecule type" value="Genomic_DNA"/>
</dbReference>
<accession>A0ACB9GNW6</accession>
<evidence type="ECO:0000313" key="1">
    <source>
        <dbReference type="EMBL" id="KAI3784795.1"/>
    </source>
</evidence>
<comment type="caution">
    <text evidence="1">The sequence shown here is derived from an EMBL/GenBank/DDBJ whole genome shotgun (WGS) entry which is preliminary data.</text>
</comment>
<sequence>MYPESSRRPPVGIWQEDKRRKNGMKRGKRHVVSTSYYVANLPEGTTPQDLEPCFQSYGRIADIYVAARKDKADGKPNNREERRNRNGFRSGVSDTNHQQNEDEGILENKGDKPFLQALLRNQKPSTQIKEITIPEDADYEVIEWYDKSVLGKALDLQQLRGLREFLTKIGMNAEDFVEDKMRWANVLSEVEIWKGQDYV</sequence>
<keyword evidence="2" id="KW-1185">Reference proteome</keyword>
<proteinExistence type="predicted"/>
<gene>
    <name evidence="1" type="ORF">L1987_43900</name>
</gene>
<protein>
    <submittedName>
        <fullName evidence="1">Uncharacterized protein</fullName>
    </submittedName>
</protein>
<name>A0ACB9GNW6_9ASTR</name>
<organism evidence="1 2">
    <name type="scientific">Smallanthus sonchifolius</name>
    <dbReference type="NCBI Taxonomy" id="185202"/>
    <lineage>
        <taxon>Eukaryota</taxon>
        <taxon>Viridiplantae</taxon>
        <taxon>Streptophyta</taxon>
        <taxon>Embryophyta</taxon>
        <taxon>Tracheophyta</taxon>
        <taxon>Spermatophyta</taxon>
        <taxon>Magnoliopsida</taxon>
        <taxon>eudicotyledons</taxon>
        <taxon>Gunneridae</taxon>
        <taxon>Pentapetalae</taxon>
        <taxon>asterids</taxon>
        <taxon>campanulids</taxon>
        <taxon>Asterales</taxon>
        <taxon>Asteraceae</taxon>
        <taxon>Asteroideae</taxon>
        <taxon>Heliantheae alliance</taxon>
        <taxon>Millerieae</taxon>
        <taxon>Smallanthus</taxon>
    </lineage>
</organism>